<sequence length="97" mass="10828">MDEKRKQDAFARDTQIKGQLADNEARMRQYEADEKVKTIQTEAAQKAQKHKQDMDLGQLDIRKKELEIEKLGGQIVAQSDKAAIDAAMAGAVVEVEA</sequence>
<comment type="caution">
    <text evidence="1">The sequence shown here is derived from an EMBL/GenBank/DDBJ whole genome shotgun (WGS) entry which is preliminary data.</text>
</comment>
<dbReference type="AlphaFoldDB" id="A0AAW8LP70"/>
<dbReference type="EMBL" id="JAVDSW010000001">
    <property type="protein sequence ID" value="MDR6700733.1"/>
    <property type="molecule type" value="Genomic_DNA"/>
</dbReference>
<gene>
    <name evidence="1" type="ORF">J2W61_000561</name>
</gene>
<accession>A0AAW8LP70</accession>
<dbReference type="RefSeq" id="WP_209689550.1">
    <property type="nucleotide sequence ID" value="NZ_JAGIPM010000004.1"/>
</dbReference>
<organism evidence="1 2">
    <name type="scientific">Agrobacterium tumefaciens</name>
    <dbReference type="NCBI Taxonomy" id="358"/>
    <lineage>
        <taxon>Bacteria</taxon>
        <taxon>Pseudomonadati</taxon>
        <taxon>Pseudomonadota</taxon>
        <taxon>Alphaproteobacteria</taxon>
        <taxon>Hyphomicrobiales</taxon>
        <taxon>Rhizobiaceae</taxon>
        <taxon>Rhizobium/Agrobacterium group</taxon>
        <taxon>Agrobacterium</taxon>
        <taxon>Agrobacterium tumefaciens complex</taxon>
    </lineage>
</organism>
<evidence type="ECO:0000313" key="1">
    <source>
        <dbReference type="EMBL" id="MDR6700733.1"/>
    </source>
</evidence>
<proteinExistence type="predicted"/>
<protein>
    <submittedName>
        <fullName evidence="1">Uncharacterized protein</fullName>
    </submittedName>
</protein>
<name>A0AAW8LP70_AGRTU</name>
<dbReference type="Proteomes" id="UP001265315">
    <property type="component" value="Unassembled WGS sequence"/>
</dbReference>
<evidence type="ECO:0000313" key="2">
    <source>
        <dbReference type="Proteomes" id="UP001265315"/>
    </source>
</evidence>
<reference evidence="1" key="1">
    <citation type="submission" date="2023-07" db="EMBL/GenBank/DDBJ databases">
        <title>Sorghum-associated microbial communities from plants grown in Nebraska, USA.</title>
        <authorList>
            <person name="Schachtman D."/>
        </authorList>
    </citation>
    <scope>NUCLEOTIDE SEQUENCE</scope>
    <source>
        <strain evidence="1">1457</strain>
    </source>
</reference>